<dbReference type="OrthoDB" id="12973at10239"/>
<evidence type="ECO:0000313" key="2">
    <source>
        <dbReference type="Proteomes" id="UP000203240"/>
    </source>
</evidence>
<proteinExistence type="predicted"/>
<dbReference type="RefSeq" id="YP_009049943.1">
    <property type="nucleotide sequence ID" value="NC_024625.1"/>
</dbReference>
<accession>A0A068LL21</accession>
<dbReference type="GeneID" id="20004026"/>
<sequence length="321" mass="36683">MNTLKSQVSAVLQYKCEYLSTVQIYTKRAAVTMPDISDLDVKECKEFLMYVPVEPMSGARGTVCRHFYSLPDWGTHAFGLASFADKLCTLRHYVDGCAGGRVNEYNPDVYRWHCVKFGATVIDDLEVLCVKNKNFYHLLLSVLVYEMHVRLDFFVYFTMMNIQTTARTALEYLISLKVYAQFVLGMLWIALTDDPSWGKYLYVLCNEILEPAFYPDHEPNKYRFLFSVAQHLRLLAFSGLALVNDPYVSLQPNRFLINSGDDNSVDMYSVHVYAQDFLQCLSREAGVAFDGGNCQLAFNVTFSDALPQQTCILKHINKTTK</sequence>
<protein>
    <submittedName>
        <fullName evidence="1">Orf146-like protein</fullName>
    </submittedName>
</protein>
<keyword evidence="2" id="KW-1185">Reference proteome</keyword>
<organism evidence="1 2">
    <name type="scientific">Peridroma alphabaculovirus</name>
    <dbReference type="NCBI Taxonomy" id="1346829"/>
    <lineage>
        <taxon>Viruses</taxon>
        <taxon>Viruses incertae sedis</taxon>
        <taxon>Naldaviricetes</taxon>
        <taxon>Lefavirales</taxon>
        <taxon>Baculoviridae</taxon>
        <taxon>Alphabaculovirus</taxon>
    </lineage>
</organism>
<dbReference type="EMBL" id="KM009991">
    <property type="protein sequence ID" value="AIE47843.1"/>
    <property type="molecule type" value="Genomic_DNA"/>
</dbReference>
<reference evidence="1 2" key="1">
    <citation type="journal article" date="2015" name="Genome Announc.">
        <title>A Distinct Group II Alphabaculovirus Isolated from a Peridroma Species.</title>
        <authorList>
            <person name="Rohrmann G.F."/>
            <person name="Erlandson M.A."/>
            <person name="Theilmann D.A."/>
        </authorList>
    </citation>
    <scope>NUCLEOTIDE SEQUENCE [LARGE SCALE GENOMIC DNA]</scope>
    <source>
        <strain evidence="1">GR_167</strain>
    </source>
</reference>
<evidence type="ECO:0000313" key="1">
    <source>
        <dbReference type="EMBL" id="AIE47843.1"/>
    </source>
</evidence>
<dbReference type="Proteomes" id="UP000203240">
    <property type="component" value="Segment"/>
</dbReference>
<name>A0A068LL21_9ABAC</name>
<gene>
    <name evidence="1" type="ORF">pesp117</name>
</gene>